<dbReference type="HOGENOM" id="CLU_2427920_0_0_1"/>
<feature type="transmembrane region" description="Helical" evidence="1">
    <location>
        <begin position="24"/>
        <end position="44"/>
    </location>
</feature>
<protein>
    <submittedName>
        <fullName evidence="2">Uncharacterized protein</fullName>
    </submittedName>
</protein>
<keyword evidence="1" id="KW-1133">Transmembrane helix</keyword>
<dbReference type="EMBL" id="KN831967">
    <property type="protein sequence ID" value="KIO05353.1"/>
    <property type="molecule type" value="Genomic_DNA"/>
</dbReference>
<gene>
    <name evidence="2" type="ORF">M404DRAFT_999957</name>
</gene>
<reference evidence="3" key="2">
    <citation type="submission" date="2015-01" db="EMBL/GenBank/DDBJ databases">
        <title>Evolutionary Origins and Diversification of the Mycorrhizal Mutualists.</title>
        <authorList>
            <consortium name="DOE Joint Genome Institute"/>
            <consortium name="Mycorrhizal Genomics Consortium"/>
            <person name="Kohler A."/>
            <person name="Kuo A."/>
            <person name="Nagy L.G."/>
            <person name="Floudas D."/>
            <person name="Copeland A."/>
            <person name="Barry K.W."/>
            <person name="Cichocki N."/>
            <person name="Veneault-Fourrey C."/>
            <person name="LaButti K."/>
            <person name="Lindquist E.A."/>
            <person name="Lipzen A."/>
            <person name="Lundell T."/>
            <person name="Morin E."/>
            <person name="Murat C."/>
            <person name="Riley R."/>
            <person name="Ohm R."/>
            <person name="Sun H."/>
            <person name="Tunlid A."/>
            <person name="Henrissat B."/>
            <person name="Grigoriev I.V."/>
            <person name="Hibbett D.S."/>
            <person name="Martin F."/>
        </authorList>
    </citation>
    <scope>NUCLEOTIDE SEQUENCE [LARGE SCALE GENOMIC DNA]</scope>
    <source>
        <strain evidence="3">Marx 270</strain>
    </source>
</reference>
<organism evidence="2 3">
    <name type="scientific">Pisolithus tinctorius Marx 270</name>
    <dbReference type="NCBI Taxonomy" id="870435"/>
    <lineage>
        <taxon>Eukaryota</taxon>
        <taxon>Fungi</taxon>
        <taxon>Dikarya</taxon>
        <taxon>Basidiomycota</taxon>
        <taxon>Agaricomycotina</taxon>
        <taxon>Agaricomycetes</taxon>
        <taxon>Agaricomycetidae</taxon>
        <taxon>Boletales</taxon>
        <taxon>Sclerodermatineae</taxon>
        <taxon>Pisolithaceae</taxon>
        <taxon>Pisolithus</taxon>
    </lineage>
</organism>
<accession>A0A0C3J8K1</accession>
<keyword evidence="1" id="KW-0472">Membrane</keyword>
<evidence type="ECO:0000313" key="3">
    <source>
        <dbReference type="Proteomes" id="UP000054217"/>
    </source>
</evidence>
<reference evidence="2 3" key="1">
    <citation type="submission" date="2014-04" db="EMBL/GenBank/DDBJ databases">
        <authorList>
            <consortium name="DOE Joint Genome Institute"/>
            <person name="Kuo A."/>
            <person name="Kohler A."/>
            <person name="Costa M.D."/>
            <person name="Nagy L.G."/>
            <person name="Floudas D."/>
            <person name="Copeland A."/>
            <person name="Barry K.W."/>
            <person name="Cichocki N."/>
            <person name="Veneault-Fourrey C."/>
            <person name="LaButti K."/>
            <person name="Lindquist E.A."/>
            <person name="Lipzen A."/>
            <person name="Lundell T."/>
            <person name="Morin E."/>
            <person name="Murat C."/>
            <person name="Sun H."/>
            <person name="Tunlid A."/>
            <person name="Henrissat B."/>
            <person name="Grigoriev I.V."/>
            <person name="Hibbett D.S."/>
            <person name="Martin F."/>
            <person name="Nordberg H.P."/>
            <person name="Cantor M.N."/>
            <person name="Hua S.X."/>
        </authorList>
    </citation>
    <scope>NUCLEOTIDE SEQUENCE [LARGE SCALE GENOMIC DNA]</scope>
    <source>
        <strain evidence="2 3">Marx 270</strain>
    </source>
</reference>
<keyword evidence="3" id="KW-1185">Reference proteome</keyword>
<sequence length="91" mass="10165">MRGISTSRLATDREIPRYSSENSIASWCFVFILSVLTCTPTYLLSVESRRHIESEGYKHLPMNRTSNKSGWQHLASAVAGLAIPVPFLPGR</sequence>
<proteinExistence type="predicted"/>
<dbReference type="AlphaFoldDB" id="A0A0C3J8K1"/>
<keyword evidence="1" id="KW-0812">Transmembrane</keyword>
<evidence type="ECO:0000313" key="2">
    <source>
        <dbReference type="EMBL" id="KIO05353.1"/>
    </source>
</evidence>
<evidence type="ECO:0000256" key="1">
    <source>
        <dbReference type="SAM" id="Phobius"/>
    </source>
</evidence>
<name>A0A0C3J8K1_PISTI</name>
<dbReference type="Proteomes" id="UP000054217">
    <property type="component" value="Unassembled WGS sequence"/>
</dbReference>
<dbReference type="InParanoid" id="A0A0C3J8K1"/>